<gene>
    <name evidence="1" type="ORF">WN48_06977</name>
</gene>
<keyword evidence="2" id="KW-1185">Reference proteome</keyword>
<evidence type="ECO:0000313" key="1">
    <source>
        <dbReference type="EMBL" id="OAD62122.1"/>
    </source>
</evidence>
<dbReference type="Proteomes" id="UP000250275">
    <property type="component" value="Unassembled WGS sequence"/>
</dbReference>
<name>A0A310SUU7_9HYME</name>
<sequence length="82" mass="9343">MAANLLHRPPKIWKFRDKKRKTKSILSECSFMPFNLQILPPGPLIPVEHVWKLKKSLSPASPCLKNYHHGRVEDGTGNERAG</sequence>
<accession>A0A310SUU7</accession>
<proteinExistence type="predicted"/>
<dbReference type="AlphaFoldDB" id="A0A310SUU7"/>
<organism evidence="1 2">
    <name type="scientific">Eufriesea mexicana</name>
    <dbReference type="NCBI Taxonomy" id="516756"/>
    <lineage>
        <taxon>Eukaryota</taxon>
        <taxon>Metazoa</taxon>
        <taxon>Ecdysozoa</taxon>
        <taxon>Arthropoda</taxon>
        <taxon>Hexapoda</taxon>
        <taxon>Insecta</taxon>
        <taxon>Pterygota</taxon>
        <taxon>Neoptera</taxon>
        <taxon>Endopterygota</taxon>
        <taxon>Hymenoptera</taxon>
        <taxon>Apocrita</taxon>
        <taxon>Aculeata</taxon>
        <taxon>Apoidea</taxon>
        <taxon>Anthophila</taxon>
        <taxon>Apidae</taxon>
        <taxon>Eufriesea</taxon>
    </lineage>
</organism>
<dbReference type="EMBL" id="KQ759888">
    <property type="protein sequence ID" value="OAD62122.1"/>
    <property type="molecule type" value="Genomic_DNA"/>
</dbReference>
<reference evidence="1 2" key="1">
    <citation type="submission" date="2015-07" db="EMBL/GenBank/DDBJ databases">
        <title>The genome of Eufriesea mexicana.</title>
        <authorList>
            <person name="Pan H."/>
            <person name="Kapheim K."/>
        </authorList>
    </citation>
    <scope>NUCLEOTIDE SEQUENCE [LARGE SCALE GENOMIC DNA]</scope>
    <source>
        <strain evidence="1">0111107269</strain>
        <tissue evidence="1">Whole body</tissue>
    </source>
</reference>
<protein>
    <submittedName>
        <fullName evidence="1">Uncharacterized protein</fullName>
    </submittedName>
</protein>
<evidence type="ECO:0000313" key="2">
    <source>
        <dbReference type="Proteomes" id="UP000250275"/>
    </source>
</evidence>